<sequence>MIIGNRVQLIALNEECLSLTLNWINDPDIRIFTGARFPVSIYEHEHWFKAKATDKYNKTYAIQMINSKKIIGLVGNTEYDPINKTTYPFIYIGEKENQGKGIGQEAFSLFLDFCFNTLNVRRVYGYLFEYNAASRNMLEKCGYTLEGVLNEHWYKDGKYHNVLLMGRVINK</sequence>
<dbReference type="InterPro" id="IPR016181">
    <property type="entry name" value="Acyl_CoA_acyltransferase"/>
</dbReference>
<accession>A0A235F9A7</accession>
<dbReference type="PANTHER" id="PTHR43415">
    <property type="entry name" value="SPERMIDINE N(1)-ACETYLTRANSFERASE"/>
    <property type="match status" value="1"/>
</dbReference>
<name>A0A235F9A7_9BACL</name>
<dbReference type="SUPFAM" id="SSF55729">
    <property type="entry name" value="Acyl-CoA N-acyltransferases (Nat)"/>
    <property type="match status" value="1"/>
</dbReference>
<evidence type="ECO:0000259" key="1">
    <source>
        <dbReference type="PROSITE" id="PS51186"/>
    </source>
</evidence>
<dbReference type="PANTHER" id="PTHR43415:SF3">
    <property type="entry name" value="GNAT-FAMILY ACETYLTRANSFERASE"/>
    <property type="match status" value="1"/>
</dbReference>
<dbReference type="Proteomes" id="UP000215059">
    <property type="component" value="Unassembled WGS sequence"/>
</dbReference>
<keyword evidence="3" id="KW-1185">Reference proteome</keyword>
<comment type="caution">
    <text evidence="2">The sequence shown here is derived from an EMBL/GenBank/DDBJ whole genome shotgun (WGS) entry which is preliminary data.</text>
</comment>
<dbReference type="OrthoDB" id="9795206at2"/>
<dbReference type="RefSeq" id="WP_094252954.1">
    <property type="nucleotide sequence ID" value="NZ_JBHLXL010000001.1"/>
</dbReference>
<dbReference type="Gene3D" id="3.40.630.30">
    <property type="match status" value="1"/>
</dbReference>
<evidence type="ECO:0000313" key="2">
    <source>
        <dbReference type="EMBL" id="OYD57603.1"/>
    </source>
</evidence>
<proteinExistence type="predicted"/>
<reference evidence="2 3" key="1">
    <citation type="submission" date="2017-07" db="EMBL/GenBank/DDBJ databases">
        <title>Fictibacillus sp. nov. GDSW-R2A3 Genome sequencing and assembly.</title>
        <authorList>
            <person name="Mayilraj S."/>
        </authorList>
    </citation>
    <scope>NUCLEOTIDE SEQUENCE [LARGE SCALE GENOMIC DNA]</scope>
    <source>
        <strain evidence="2 3">GDSW-R2A3</strain>
    </source>
</reference>
<dbReference type="EMBL" id="NOII01000003">
    <property type="protein sequence ID" value="OYD57603.1"/>
    <property type="molecule type" value="Genomic_DNA"/>
</dbReference>
<feature type="domain" description="N-acetyltransferase" evidence="1">
    <location>
        <begin position="7"/>
        <end position="170"/>
    </location>
</feature>
<evidence type="ECO:0000313" key="3">
    <source>
        <dbReference type="Proteomes" id="UP000215059"/>
    </source>
</evidence>
<organism evidence="2 3">
    <name type="scientific">Fictibacillus aquaticus</name>
    <dbReference type="NCBI Taxonomy" id="2021314"/>
    <lineage>
        <taxon>Bacteria</taxon>
        <taxon>Bacillati</taxon>
        <taxon>Bacillota</taxon>
        <taxon>Bacilli</taxon>
        <taxon>Bacillales</taxon>
        <taxon>Fictibacillaceae</taxon>
        <taxon>Fictibacillus</taxon>
    </lineage>
</organism>
<protein>
    <recommendedName>
        <fullName evidence="1">N-acetyltransferase domain-containing protein</fullName>
    </recommendedName>
</protein>
<gene>
    <name evidence="2" type="ORF">CGZ90_13120</name>
</gene>
<dbReference type="GO" id="GO:0016747">
    <property type="term" value="F:acyltransferase activity, transferring groups other than amino-acyl groups"/>
    <property type="evidence" value="ECO:0007669"/>
    <property type="project" value="InterPro"/>
</dbReference>
<dbReference type="PROSITE" id="PS51186">
    <property type="entry name" value="GNAT"/>
    <property type="match status" value="1"/>
</dbReference>
<dbReference type="AlphaFoldDB" id="A0A235F9A7"/>
<dbReference type="InterPro" id="IPR000182">
    <property type="entry name" value="GNAT_dom"/>
</dbReference>
<dbReference type="Pfam" id="PF13302">
    <property type="entry name" value="Acetyltransf_3"/>
    <property type="match status" value="1"/>
</dbReference>